<gene>
    <name evidence="7" type="primary">Piso0_004201</name>
    <name evidence="6" type="ORF">GNLVRS01_PISO0K11670g</name>
    <name evidence="7" type="ORF">GNLVRS01_PISO0L11671g</name>
</gene>
<sequence length="248" mass="28887">MSDINVYITSDLTSSERRISPQWDLQYFKGKLELITGIAPSNQTIKIFRDPMSNDYSIISSAKNYSEDRDRIVHLAEFDIRPYARLHIEDEDSQSQLKQLDFDKDDNLEHFTLTEEEYAKRNDTVLAWKKRQKLGRFDPNYELERKKMLEGSSQQSLAPEVGNRCRVINIEGERRGTIRYIGRIKELDDGEDVWAGIEFDEPVGKNDGKISDIRLFQCRAKHGSFVRSKRVEVGDFPPFSIEDELDEI</sequence>
<dbReference type="PANTHER" id="PTHR18916:SF85">
    <property type="entry name" value="TUBULIN-FOLDING COFACTOR B"/>
    <property type="match status" value="1"/>
</dbReference>
<evidence type="ECO:0000313" key="8">
    <source>
        <dbReference type="Proteomes" id="UP000005222"/>
    </source>
</evidence>
<evidence type="ECO:0000259" key="5">
    <source>
        <dbReference type="PROSITE" id="PS50245"/>
    </source>
</evidence>
<protein>
    <submittedName>
        <fullName evidence="7">Piso0_004201 protein</fullName>
    </submittedName>
</protein>
<evidence type="ECO:0000313" key="7">
    <source>
        <dbReference type="EMBL" id="CCE84648.1"/>
    </source>
</evidence>
<dbReference type="PANTHER" id="PTHR18916">
    <property type="entry name" value="DYNACTIN 1-RELATED MICROTUBULE-BINDING"/>
    <property type="match status" value="1"/>
</dbReference>
<dbReference type="GO" id="GO:0031122">
    <property type="term" value="P:cytoplasmic microtubule organization"/>
    <property type="evidence" value="ECO:0007669"/>
    <property type="project" value="TreeGrafter"/>
</dbReference>
<dbReference type="EMBL" id="FO082048">
    <property type="protein sequence ID" value="CCE84648.1"/>
    <property type="molecule type" value="Genomic_DNA"/>
</dbReference>
<dbReference type="EMBL" id="FO082049">
    <property type="protein sequence ID" value="CCE83617.1"/>
    <property type="molecule type" value="Genomic_DNA"/>
</dbReference>
<dbReference type="SUPFAM" id="SSF54236">
    <property type="entry name" value="Ubiquitin-like"/>
    <property type="match status" value="1"/>
</dbReference>
<keyword evidence="3" id="KW-0143">Chaperone</keyword>
<comment type="similarity">
    <text evidence="4">Belongs to the TBCB family.</text>
</comment>
<accession>G8Y7R8</accession>
<dbReference type="Proteomes" id="UP000005222">
    <property type="component" value="Chromosome K"/>
</dbReference>
<dbReference type="AlphaFoldDB" id="G8Y7R8"/>
<dbReference type="GO" id="GO:0005634">
    <property type="term" value="C:nucleus"/>
    <property type="evidence" value="ECO:0007669"/>
    <property type="project" value="TreeGrafter"/>
</dbReference>
<dbReference type="OrthoDB" id="5295208at2759"/>
<dbReference type="GO" id="GO:0051010">
    <property type="term" value="F:microtubule plus-end binding"/>
    <property type="evidence" value="ECO:0007669"/>
    <property type="project" value="TreeGrafter"/>
</dbReference>
<dbReference type="InterPro" id="IPR036859">
    <property type="entry name" value="CAP-Gly_dom_sf"/>
</dbReference>
<evidence type="ECO:0000256" key="2">
    <source>
        <dbReference type="ARBA" id="ARBA00022490"/>
    </source>
</evidence>
<dbReference type="Proteomes" id="UP000005222">
    <property type="component" value="Chromosome L"/>
</dbReference>
<dbReference type="eggNOG" id="KOG3206">
    <property type="taxonomic scope" value="Eukaryota"/>
</dbReference>
<dbReference type="GO" id="GO:0005938">
    <property type="term" value="C:cell cortex"/>
    <property type="evidence" value="ECO:0007669"/>
    <property type="project" value="TreeGrafter"/>
</dbReference>
<evidence type="ECO:0000256" key="3">
    <source>
        <dbReference type="ARBA" id="ARBA00023186"/>
    </source>
</evidence>
<organism evidence="7 8">
    <name type="scientific">Pichia sorbitophila (strain ATCC MYA-4447 / BCRC 22081 / CBS 7064 / NBRC 10061 / NRRL Y-12695)</name>
    <name type="common">Hybrid yeast</name>
    <dbReference type="NCBI Taxonomy" id="559304"/>
    <lineage>
        <taxon>Eukaryota</taxon>
        <taxon>Fungi</taxon>
        <taxon>Dikarya</taxon>
        <taxon>Ascomycota</taxon>
        <taxon>Saccharomycotina</taxon>
        <taxon>Pichiomycetes</taxon>
        <taxon>Debaryomycetaceae</taxon>
        <taxon>Millerozyma</taxon>
    </lineage>
</organism>
<dbReference type="FunCoup" id="G8Y7R8">
    <property type="interactions" value="1173"/>
</dbReference>
<dbReference type="HOGENOM" id="CLU_067577_2_0_1"/>
<reference evidence="7" key="1">
    <citation type="submission" date="2011-10" db="EMBL/GenBank/DDBJ databases">
        <authorList>
            <person name="Genoscope - CEA"/>
        </authorList>
    </citation>
    <scope>NUCLEOTIDE SEQUENCE</scope>
</reference>
<dbReference type="SUPFAM" id="SSF74924">
    <property type="entry name" value="Cap-Gly domain"/>
    <property type="match status" value="1"/>
</dbReference>
<evidence type="ECO:0000256" key="1">
    <source>
        <dbReference type="ARBA" id="ARBA00004496"/>
    </source>
</evidence>
<dbReference type="Pfam" id="PF01302">
    <property type="entry name" value="CAP_GLY"/>
    <property type="match status" value="1"/>
</dbReference>
<comment type="subcellular location">
    <subcellularLocation>
        <location evidence="1">Cytoplasm</location>
    </subcellularLocation>
</comment>
<dbReference type="GO" id="GO:0035371">
    <property type="term" value="C:microtubule plus-end"/>
    <property type="evidence" value="ECO:0007669"/>
    <property type="project" value="TreeGrafter"/>
</dbReference>
<dbReference type="Gene3D" id="3.10.20.90">
    <property type="entry name" value="Phosphatidylinositol 3-kinase Catalytic Subunit, Chain A, domain 1"/>
    <property type="match status" value="1"/>
</dbReference>
<keyword evidence="8" id="KW-1185">Reference proteome</keyword>
<dbReference type="PROSITE" id="PS50245">
    <property type="entry name" value="CAP_GLY_2"/>
    <property type="match status" value="1"/>
</dbReference>
<dbReference type="SMART" id="SM01052">
    <property type="entry name" value="CAP_GLY"/>
    <property type="match status" value="1"/>
</dbReference>
<dbReference type="InterPro" id="IPR029071">
    <property type="entry name" value="Ubiquitin-like_domsf"/>
</dbReference>
<keyword evidence="2" id="KW-0963">Cytoplasm</keyword>
<evidence type="ECO:0000313" key="6">
    <source>
        <dbReference type="EMBL" id="CCE83617.1"/>
    </source>
</evidence>
<evidence type="ECO:0000256" key="4">
    <source>
        <dbReference type="ARBA" id="ARBA00025779"/>
    </source>
</evidence>
<dbReference type="InParanoid" id="G8Y7R8"/>
<dbReference type="Gene3D" id="2.30.30.190">
    <property type="entry name" value="CAP Gly-rich-like domain"/>
    <property type="match status" value="1"/>
</dbReference>
<dbReference type="InterPro" id="IPR000626">
    <property type="entry name" value="Ubiquitin-like_dom"/>
</dbReference>
<dbReference type="STRING" id="559304.G8Y7R8"/>
<reference evidence="8" key="2">
    <citation type="journal article" date="2012" name="G3 (Bethesda)">
        <title>Pichia sorbitophila, an interspecies yeast hybrid reveals early steps of genome resolution following polyploidization.</title>
        <authorList>
            <person name="Leh Louis V."/>
            <person name="Despons L."/>
            <person name="Friedrich A."/>
            <person name="Martin T."/>
            <person name="Durrens P."/>
            <person name="Casaregola S."/>
            <person name="Neuveglise C."/>
            <person name="Fairhead C."/>
            <person name="Marck C."/>
            <person name="Cruz J.A."/>
            <person name="Straub M.L."/>
            <person name="Kugler V."/>
            <person name="Sacerdot C."/>
            <person name="Uzunov Z."/>
            <person name="Thierry A."/>
            <person name="Weiss S."/>
            <person name="Bleykasten C."/>
            <person name="De Montigny J."/>
            <person name="Jacques N."/>
            <person name="Jung P."/>
            <person name="Lemaire M."/>
            <person name="Mallet S."/>
            <person name="Morel G."/>
            <person name="Richard G.F."/>
            <person name="Sarkar A."/>
            <person name="Savel G."/>
            <person name="Schacherer J."/>
            <person name="Seret M.L."/>
            <person name="Talla E."/>
            <person name="Samson G."/>
            <person name="Jubin C."/>
            <person name="Poulain J."/>
            <person name="Vacherie B."/>
            <person name="Barbe V."/>
            <person name="Pelletier E."/>
            <person name="Sherman D.J."/>
            <person name="Westhof E."/>
            <person name="Weissenbach J."/>
            <person name="Baret P.V."/>
            <person name="Wincker P."/>
            <person name="Gaillardin C."/>
            <person name="Dujon B."/>
            <person name="Souciet J.L."/>
        </authorList>
    </citation>
    <scope>NUCLEOTIDE SEQUENCE [LARGE SCALE GENOMIC DNA]</scope>
    <source>
        <strain evidence="8">ATCC MYA-4447 / BCRC 22081 / CBS 7064 / NBRC 10061 / NRRL Y-12695</strain>
    </source>
</reference>
<proteinExistence type="inferred from homology"/>
<dbReference type="Pfam" id="PF14560">
    <property type="entry name" value="Ubiquitin_2"/>
    <property type="match status" value="1"/>
</dbReference>
<feature type="domain" description="CAP-Gly" evidence="5">
    <location>
        <begin position="185"/>
        <end position="227"/>
    </location>
</feature>
<dbReference type="InterPro" id="IPR000938">
    <property type="entry name" value="CAP-Gly_domain"/>
</dbReference>
<name>G8Y7R8_PICSO</name>